<protein>
    <submittedName>
        <fullName evidence="2">O antigen polymerase</fullName>
    </submittedName>
</protein>
<feature type="transmembrane region" description="Helical" evidence="1">
    <location>
        <begin position="87"/>
        <end position="106"/>
    </location>
</feature>
<dbReference type="Pfam" id="PF14897">
    <property type="entry name" value="EpsG"/>
    <property type="match status" value="1"/>
</dbReference>
<keyword evidence="1" id="KW-0472">Membrane</keyword>
<reference evidence="2" key="1">
    <citation type="submission" date="2019-03" db="EMBL/GenBank/DDBJ databases">
        <title>Genetic characterization of the O-antigen and development of a molecular serotyping scheme for Enterobacter cloacae.</title>
        <authorList>
            <person name="Li Y."/>
            <person name="Huang J."/>
            <person name="Wang X."/>
            <person name="Xu C."/>
            <person name="Han T."/>
            <person name="Guo X."/>
        </authorList>
    </citation>
    <scope>NUCLEOTIDE SEQUENCE</scope>
    <source>
        <strain evidence="2">NCTC 11576</strain>
    </source>
</reference>
<name>A0A6B9XSW1_ENTCL</name>
<keyword evidence="1" id="KW-0812">Transmembrane</keyword>
<feature type="transmembrane region" description="Helical" evidence="1">
    <location>
        <begin position="27"/>
        <end position="44"/>
    </location>
</feature>
<evidence type="ECO:0000256" key="1">
    <source>
        <dbReference type="SAM" id="Phobius"/>
    </source>
</evidence>
<feature type="transmembrane region" description="Helical" evidence="1">
    <location>
        <begin position="321"/>
        <end position="339"/>
    </location>
</feature>
<dbReference type="InterPro" id="IPR049458">
    <property type="entry name" value="EpsG-like"/>
</dbReference>
<feature type="transmembrane region" description="Helical" evidence="1">
    <location>
        <begin position="191"/>
        <end position="209"/>
    </location>
</feature>
<feature type="transmembrane region" description="Helical" evidence="1">
    <location>
        <begin position="241"/>
        <end position="258"/>
    </location>
</feature>
<sequence length="382" mass="45054">MYWIIFLTFQFICVLLSWQLPFLKKIIFTLMIFILMFFMIDGYFNGIDWVNYYYGFITYTDVMDYLSSYEPLFGSEIFILKYLFTDFYLSIAMYYFILSVLLYFAIIKLRGLFDFNICLFVFLLIVINGIDLFNDQIRQAMAFAISIFAFLKLLKNEKTRFIIIAFLAVCFHFSAIVVLLFYPLVTKNKKSVIFFGSCAAFCIVILSLSNELFSNVISLFGAPGAVISAKIKVYFSKFEPTFGLLAIVNLLIIFRYFVATKYETEIERILWNGSFIASLLHLSFYFFPILHRLNPYFNLFYCLLSAYYLRSLIRLLTINRIVNYLSILLIIASVNISYFNDPARPENYRGYTLDYLLGYYDIDKDKIKRCNSFITDVPFCRW</sequence>
<proteinExistence type="predicted"/>
<gene>
    <name evidence="2" type="primary">wzy</name>
</gene>
<feature type="transmembrane region" description="Helical" evidence="1">
    <location>
        <begin position="113"/>
        <end position="130"/>
    </location>
</feature>
<evidence type="ECO:0000313" key="2">
    <source>
        <dbReference type="EMBL" id="QHR93136.1"/>
    </source>
</evidence>
<feature type="transmembrane region" description="Helical" evidence="1">
    <location>
        <begin position="161"/>
        <end position="185"/>
    </location>
</feature>
<dbReference type="RefSeq" id="WP_058681406.1">
    <property type="nucleotide sequence ID" value="NZ_FJYH01000051.1"/>
</dbReference>
<feature type="transmembrane region" description="Helical" evidence="1">
    <location>
        <begin position="270"/>
        <end position="287"/>
    </location>
</feature>
<dbReference type="EMBL" id="MK595719">
    <property type="protein sequence ID" value="QHR93136.1"/>
    <property type="molecule type" value="Genomic_DNA"/>
</dbReference>
<dbReference type="AlphaFoldDB" id="A0A6B9XSW1"/>
<keyword evidence="1" id="KW-1133">Transmembrane helix</keyword>
<organism evidence="2">
    <name type="scientific">Enterobacter cloacae</name>
    <dbReference type="NCBI Taxonomy" id="550"/>
    <lineage>
        <taxon>Bacteria</taxon>
        <taxon>Pseudomonadati</taxon>
        <taxon>Pseudomonadota</taxon>
        <taxon>Gammaproteobacteria</taxon>
        <taxon>Enterobacterales</taxon>
        <taxon>Enterobacteriaceae</taxon>
        <taxon>Enterobacter</taxon>
        <taxon>Enterobacter cloacae complex</taxon>
    </lineage>
</organism>
<accession>A0A6B9XSW1</accession>